<dbReference type="InterPro" id="IPR051557">
    <property type="entry name" value="NipSnap_domain"/>
</dbReference>
<dbReference type="PANTHER" id="PTHR21017">
    <property type="entry name" value="NIPSNAP-RELATED"/>
    <property type="match status" value="1"/>
</dbReference>
<accession>A0A4P8EHJ5</accession>
<dbReference type="SUPFAM" id="SSF54909">
    <property type="entry name" value="Dimeric alpha+beta barrel"/>
    <property type="match status" value="1"/>
</dbReference>
<protein>
    <submittedName>
        <fullName evidence="3">NIPSNAP family protein</fullName>
    </submittedName>
</protein>
<dbReference type="AlphaFoldDB" id="A0A4P8EHJ5"/>
<name>A0A4P8EHJ5_9RHOB</name>
<dbReference type="InterPro" id="IPR011008">
    <property type="entry name" value="Dimeric_a/b-barrel"/>
</dbReference>
<organism evidence="3 4">
    <name type="scientific">Pseudorhodobacter turbinis</name>
    <dbReference type="NCBI Taxonomy" id="2500533"/>
    <lineage>
        <taxon>Bacteria</taxon>
        <taxon>Pseudomonadati</taxon>
        <taxon>Pseudomonadota</taxon>
        <taxon>Alphaproteobacteria</taxon>
        <taxon>Rhodobacterales</taxon>
        <taxon>Paracoccaceae</taxon>
        <taxon>Pseudorhodobacter</taxon>
    </lineage>
</organism>
<dbReference type="PANTHER" id="PTHR21017:SF17">
    <property type="entry name" value="PROTEIN NIPSNAP"/>
    <property type="match status" value="1"/>
</dbReference>
<feature type="domain" description="NIPSNAP" evidence="2">
    <location>
        <begin position="5"/>
        <end position="102"/>
    </location>
</feature>
<gene>
    <name evidence="3" type="ORF">EOK75_12220</name>
</gene>
<comment type="similarity">
    <text evidence="1">Belongs to the NipSnap family.</text>
</comment>
<keyword evidence="4" id="KW-1185">Reference proteome</keyword>
<dbReference type="Proteomes" id="UP000298631">
    <property type="component" value="Chromosome"/>
</dbReference>
<evidence type="ECO:0000313" key="4">
    <source>
        <dbReference type="Proteomes" id="UP000298631"/>
    </source>
</evidence>
<dbReference type="OrthoDB" id="4124121at2"/>
<reference evidence="3 4" key="1">
    <citation type="submission" date="2019-05" db="EMBL/GenBank/DDBJ databases">
        <title>Pseudorhodobacter turbinis sp. nov., isolated from the gut of the Korean turban shell.</title>
        <authorList>
            <person name="Jeong Y.-S."/>
            <person name="Kang W.-R."/>
            <person name="Bae J.-W."/>
        </authorList>
    </citation>
    <scope>NUCLEOTIDE SEQUENCE [LARGE SCALE GENOMIC DNA]</scope>
    <source>
        <strain evidence="3 4">S12M18</strain>
    </source>
</reference>
<sequence>MILDHRTYTCHPGRIKKHMKLYEEHGWEAQRRHLGEPVVYGAVETGDVNSYVHVWAFESPADRATKRAAMAADPQWQAFLKLSAESGNLMSQVNTILTPAPFFGKPAKA</sequence>
<proteinExistence type="inferred from homology"/>
<dbReference type="RefSeq" id="WP_137194206.1">
    <property type="nucleotide sequence ID" value="NZ_CP039964.1"/>
</dbReference>
<evidence type="ECO:0000256" key="1">
    <source>
        <dbReference type="ARBA" id="ARBA00005291"/>
    </source>
</evidence>
<evidence type="ECO:0000259" key="2">
    <source>
        <dbReference type="Pfam" id="PF07978"/>
    </source>
</evidence>
<dbReference type="InterPro" id="IPR012577">
    <property type="entry name" value="NIPSNAP"/>
</dbReference>
<evidence type="ECO:0000313" key="3">
    <source>
        <dbReference type="EMBL" id="QCO56426.1"/>
    </source>
</evidence>
<dbReference type="EMBL" id="CP039964">
    <property type="protein sequence ID" value="QCO56426.1"/>
    <property type="molecule type" value="Genomic_DNA"/>
</dbReference>
<dbReference type="KEGG" id="pseb:EOK75_12220"/>
<dbReference type="Gene3D" id="3.30.70.100">
    <property type="match status" value="1"/>
</dbReference>
<dbReference type="Pfam" id="PF07978">
    <property type="entry name" value="NIPSNAP"/>
    <property type="match status" value="1"/>
</dbReference>